<feature type="region of interest" description="Disordered" evidence="1">
    <location>
        <begin position="349"/>
        <end position="470"/>
    </location>
</feature>
<comment type="caution">
    <text evidence="2">The sequence shown here is derived from an EMBL/GenBank/DDBJ whole genome shotgun (WGS) entry which is preliminary data.</text>
</comment>
<name>A0AAV9UT09_9PEZI</name>
<gene>
    <name evidence="2" type="ORF">TWF730_009770</name>
</gene>
<evidence type="ECO:0000256" key="1">
    <source>
        <dbReference type="SAM" id="MobiDB-lite"/>
    </source>
</evidence>
<dbReference type="AlphaFoldDB" id="A0AAV9UT09"/>
<feature type="compositionally biased region" description="Low complexity" evidence="1">
    <location>
        <begin position="443"/>
        <end position="453"/>
    </location>
</feature>
<evidence type="ECO:0000313" key="2">
    <source>
        <dbReference type="EMBL" id="KAK6349010.1"/>
    </source>
</evidence>
<feature type="compositionally biased region" description="Polar residues" evidence="1">
    <location>
        <begin position="32"/>
        <end position="45"/>
    </location>
</feature>
<feature type="compositionally biased region" description="Basic and acidic residues" evidence="1">
    <location>
        <begin position="64"/>
        <end position="84"/>
    </location>
</feature>
<feature type="compositionally biased region" description="Polar residues" evidence="1">
    <location>
        <begin position="370"/>
        <end position="383"/>
    </location>
</feature>
<feature type="compositionally biased region" description="Polar residues" evidence="1">
    <location>
        <begin position="167"/>
        <end position="177"/>
    </location>
</feature>
<feature type="region of interest" description="Disordered" evidence="1">
    <location>
        <begin position="483"/>
        <end position="512"/>
    </location>
</feature>
<feature type="compositionally biased region" description="Polar residues" evidence="1">
    <location>
        <begin position="492"/>
        <end position="506"/>
    </location>
</feature>
<feature type="region of interest" description="Disordered" evidence="1">
    <location>
        <begin position="30"/>
        <end position="238"/>
    </location>
</feature>
<evidence type="ECO:0000313" key="3">
    <source>
        <dbReference type="Proteomes" id="UP001373714"/>
    </source>
</evidence>
<reference evidence="2 3" key="1">
    <citation type="submission" date="2019-10" db="EMBL/GenBank/DDBJ databases">
        <authorList>
            <person name="Palmer J.M."/>
        </authorList>
    </citation>
    <scope>NUCLEOTIDE SEQUENCE [LARGE SCALE GENOMIC DNA]</scope>
    <source>
        <strain evidence="2 3">TWF730</strain>
    </source>
</reference>
<sequence length="737" mass="82269">MPNRTVAKEQTFLANPHVSYKSVRFGNKPITYRTSSANDQSTLSQFGFKPSSADTNKKRRKPVSYKDGRAKRKSLDFDELKSENSEEEEEEEEDGYGVRNPVGKRRRVRQNHSPSDDDNGGIKDEMGEDSFVVNDQFDEYDEESWRPGPAPKRRRSPPKLKRFSSSNLRDQTLTQMYPLTHVLSESEYEEDGGSQGEHSETGSEEDDLGVPVEDIRIKDEPLSQTGYEPEVQIKDEPLSQAEMLGDIIEDRHIKQEDEGITLYTEARQFQQENQTGEPVEGPVIGPHCEVNELPNDPRTPKRPIPTVVPSSYTPPVTPLSPLRHQQLAAILASPSIQRQWRMSGRKLPGLAVTDLSPVAEHQKVDDGSTEENTPIESIASTQPLKRPDFTKNTVSSGSSRNSSQGNVKEMPPPKSKMVPSTQWWEREETFTSNSASALEPIEEVNSQSEVQVRSSEEQNDLPASTIPTAPLMARSAEVEVIPESPVRKRNSSFRSFKPSFSTSTSREPLLRDSSGLHTINTSFFRKESSTIEPPLAAIDDESQISEVSIKSVDRQLIYESNNHNTLSAERVDETQLNTDELDPDATISQSQYGDLETILSVPTKKPLSPSRKGSILPLLPPSSPPQTYRFLGNLNSSPPGSKEAFHSSPNKILSSPVMEFKATHETFELQDQEGEYSNERTDASLPNTEKGSVETLTQWKMRMFGPSQAVPTISQIFGANSFANGTEDDDEDEDEEL</sequence>
<accession>A0AAV9UT09</accession>
<feature type="compositionally biased region" description="Low complexity" evidence="1">
    <location>
        <begin position="304"/>
        <end position="314"/>
    </location>
</feature>
<proteinExistence type="predicted"/>
<protein>
    <submittedName>
        <fullName evidence="2">Uncharacterized protein</fullName>
    </submittedName>
</protein>
<organism evidence="2 3">
    <name type="scientific">Orbilia blumenaviensis</name>
    <dbReference type="NCBI Taxonomy" id="1796055"/>
    <lineage>
        <taxon>Eukaryota</taxon>
        <taxon>Fungi</taxon>
        <taxon>Dikarya</taxon>
        <taxon>Ascomycota</taxon>
        <taxon>Pezizomycotina</taxon>
        <taxon>Orbiliomycetes</taxon>
        <taxon>Orbiliales</taxon>
        <taxon>Orbiliaceae</taxon>
        <taxon>Orbilia</taxon>
    </lineage>
</organism>
<feature type="compositionally biased region" description="Basic residues" evidence="1">
    <location>
        <begin position="151"/>
        <end position="162"/>
    </location>
</feature>
<feature type="compositionally biased region" description="Acidic residues" evidence="1">
    <location>
        <begin position="85"/>
        <end position="95"/>
    </location>
</feature>
<feature type="region of interest" description="Disordered" evidence="1">
    <location>
        <begin position="271"/>
        <end position="319"/>
    </location>
</feature>
<dbReference type="Proteomes" id="UP001373714">
    <property type="component" value="Unassembled WGS sequence"/>
</dbReference>
<keyword evidence="3" id="KW-1185">Reference proteome</keyword>
<dbReference type="EMBL" id="JAVHNS010000007">
    <property type="protein sequence ID" value="KAK6349010.1"/>
    <property type="molecule type" value="Genomic_DNA"/>
</dbReference>
<feature type="region of interest" description="Disordered" evidence="1">
    <location>
        <begin position="666"/>
        <end position="691"/>
    </location>
</feature>
<feature type="compositionally biased region" description="Low complexity" evidence="1">
    <location>
        <begin position="395"/>
        <end position="406"/>
    </location>
</feature>